<keyword evidence="3" id="KW-1185">Reference proteome</keyword>
<feature type="compositionally biased region" description="Basic and acidic residues" evidence="1">
    <location>
        <begin position="256"/>
        <end position="268"/>
    </location>
</feature>
<dbReference type="CDD" id="cd22671">
    <property type="entry name" value="FHA_APTX-like"/>
    <property type="match status" value="1"/>
</dbReference>
<dbReference type="Gene3D" id="2.60.200.20">
    <property type="match status" value="1"/>
</dbReference>
<dbReference type="OrthoDB" id="688570at2759"/>
<feature type="compositionally biased region" description="Acidic residues" evidence="1">
    <location>
        <begin position="225"/>
        <end position="238"/>
    </location>
</feature>
<dbReference type="AlphaFoldDB" id="A0A9Q0CC09"/>
<evidence type="ECO:0008006" key="4">
    <source>
        <dbReference type="Google" id="ProtNLM"/>
    </source>
</evidence>
<dbReference type="EMBL" id="JAMQYH010000004">
    <property type="protein sequence ID" value="KAJ1691128.1"/>
    <property type="molecule type" value="Genomic_DNA"/>
</dbReference>
<feature type="region of interest" description="Disordered" evidence="1">
    <location>
        <begin position="1"/>
        <end position="32"/>
    </location>
</feature>
<evidence type="ECO:0000313" key="2">
    <source>
        <dbReference type="EMBL" id="KAJ1691128.1"/>
    </source>
</evidence>
<comment type="caution">
    <text evidence="2">The sequence shown here is derived from an EMBL/GenBank/DDBJ whole genome shotgun (WGS) entry which is preliminary data.</text>
</comment>
<dbReference type="PANTHER" id="PTHR37733">
    <property type="entry name" value="SMAD/FHA DOMAIN-CONTAINING PROTEIN"/>
    <property type="match status" value="1"/>
</dbReference>
<evidence type="ECO:0000313" key="3">
    <source>
        <dbReference type="Proteomes" id="UP001151287"/>
    </source>
</evidence>
<dbReference type="Proteomes" id="UP001151287">
    <property type="component" value="Unassembled WGS sequence"/>
</dbReference>
<gene>
    <name evidence="2" type="ORF">LUZ63_015283</name>
</gene>
<dbReference type="PANTHER" id="PTHR37733:SF1">
    <property type="entry name" value="SMAD_FHA DOMAIN-CONTAINING PROTEIN"/>
    <property type="match status" value="1"/>
</dbReference>
<protein>
    <recommendedName>
        <fullName evidence="4">FHA domain-containing protein</fullName>
    </recommendedName>
</protein>
<feature type="compositionally biased region" description="Acidic residues" evidence="1">
    <location>
        <begin position="269"/>
        <end position="287"/>
    </location>
</feature>
<reference evidence="2" key="1">
    <citation type="journal article" date="2022" name="Cell">
        <title>Repeat-based holocentromeres influence genome architecture and karyotype evolution.</title>
        <authorList>
            <person name="Hofstatter P.G."/>
            <person name="Thangavel G."/>
            <person name="Lux T."/>
            <person name="Neumann P."/>
            <person name="Vondrak T."/>
            <person name="Novak P."/>
            <person name="Zhang M."/>
            <person name="Costa L."/>
            <person name="Castellani M."/>
            <person name="Scott A."/>
            <person name="Toegelov H."/>
            <person name="Fuchs J."/>
            <person name="Mata-Sucre Y."/>
            <person name="Dias Y."/>
            <person name="Vanzela A.L.L."/>
            <person name="Huettel B."/>
            <person name="Almeida C.C.S."/>
            <person name="Simkova H."/>
            <person name="Souza G."/>
            <person name="Pedrosa-Harand A."/>
            <person name="Macas J."/>
            <person name="Mayer K.F.X."/>
            <person name="Houben A."/>
            <person name="Marques A."/>
        </authorList>
    </citation>
    <scope>NUCLEOTIDE SEQUENCE</scope>
    <source>
        <strain evidence="2">RhyBre1mFocal</strain>
    </source>
</reference>
<feature type="region of interest" description="Disordered" evidence="1">
    <location>
        <begin position="186"/>
        <end position="324"/>
    </location>
</feature>
<feature type="compositionally biased region" description="Polar residues" evidence="1">
    <location>
        <begin position="21"/>
        <end position="31"/>
    </location>
</feature>
<evidence type="ECO:0000256" key="1">
    <source>
        <dbReference type="SAM" id="MobiDB-lite"/>
    </source>
</evidence>
<feature type="compositionally biased region" description="Basic and acidic residues" evidence="1">
    <location>
        <begin position="187"/>
        <end position="204"/>
    </location>
</feature>
<accession>A0A9Q0CC09</accession>
<dbReference type="SUPFAM" id="SSF49879">
    <property type="entry name" value="SMAD/FHA domain"/>
    <property type="match status" value="1"/>
</dbReference>
<dbReference type="InterPro" id="IPR008984">
    <property type="entry name" value="SMAD_FHA_dom_sf"/>
</dbReference>
<feature type="compositionally biased region" description="Acidic residues" evidence="1">
    <location>
        <begin position="295"/>
        <end position="324"/>
    </location>
</feature>
<sequence>MELQSEENGEKISIDHKGTTLGRSNCSSDPSVSRRHVSLTLASESTLSFEVIGKNPILILTNGCKKLCRRGEKGYLTEGDRLSLSIRRPSLWVVKREVERSILEAVKRREMKTMERRREREEREKEESREEVEVNEDFDLEFELEGLDLSNIDPVEEFGFLVMGHEFDKYPNGQIRPMKKWNWYLDTPKENTDNSHSELDDFTHEASTSKSKSSSRSKKRGKDGAEDEDWTGESDEDKDLIAKESTSLKRSKYATRSKDSKKPHKETVKDEEDIGVQDEEIDEDDETLGGFIVTGEEEEEEMNNEEDEEEEEEEEEFDDEEYED</sequence>
<feature type="region of interest" description="Disordered" evidence="1">
    <location>
        <begin position="113"/>
        <end position="132"/>
    </location>
</feature>
<proteinExistence type="predicted"/>
<organism evidence="2 3">
    <name type="scientific">Rhynchospora breviuscula</name>
    <dbReference type="NCBI Taxonomy" id="2022672"/>
    <lineage>
        <taxon>Eukaryota</taxon>
        <taxon>Viridiplantae</taxon>
        <taxon>Streptophyta</taxon>
        <taxon>Embryophyta</taxon>
        <taxon>Tracheophyta</taxon>
        <taxon>Spermatophyta</taxon>
        <taxon>Magnoliopsida</taxon>
        <taxon>Liliopsida</taxon>
        <taxon>Poales</taxon>
        <taxon>Cyperaceae</taxon>
        <taxon>Cyperoideae</taxon>
        <taxon>Rhynchosporeae</taxon>
        <taxon>Rhynchospora</taxon>
    </lineage>
</organism>
<name>A0A9Q0CC09_9POAL</name>
<feature type="compositionally biased region" description="Basic and acidic residues" evidence="1">
    <location>
        <begin position="8"/>
        <end position="18"/>
    </location>
</feature>